<dbReference type="EMBL" id="MH460461">
    <property type="protein sequence ID" value="AXG67021.1"/>
    <property type="molecule type" value="Genomic_DNA"/>
</dbReference>
<gene>
    <name evidence="2" type="ORF">JA29_295</name>
</gene>
<feature type="compositionally biased region" description="Basic residues" evidence="1">
    <location>
        <begin position="137"/>
        <end position="147"/>
    </location>
</feature>
<evidence type="ECO:0000313" key="2">
    <source>
        <dbReference type="EMBL" id="AXG67021.1"/>
    </source>
</evidence>
<accession>A0A384ZXQ5</accession>
<feature type="region of interest" description="Disordered" evidence="1">
    <location>
        <begin position="130"/>
        <end position="168"/>
    </location>
</feature>
<keyword evidence="3" id="KW-1185">Reference proteome</keyword>
<reference evidence="2 3" key="1">
    <citation type="journal article" date="2018" name="Front. Microbiol.">
        <title>Jumbo Bacteriophages Are Represented Within an Increasing Diversity of Environmental Viruses Infecting the Emerging Phytopathogen, Dickeya solani.</title>
        <authorList>
            <person name="Day A.W."/>
            <person name="Ahn J."/>
            <person name="Salmond G.P.C."/>
        </authorList>
    </citation>
    <scope>NUCLEOTIDE SEQUENCE [LARGE SCALE GENOMIC DNA]</scope>
</reference>
<evidence type="ECO:0000256" key="1">
    <source>
        <dbReference type="SAM" id="MobiDB-lite"/>
    </source>
</evidence>
<proteinExistence type="predicted"/>
<name>A0A384ZXQ5_9CAUD</name>
<evidence type="ECO:0000313" key="3">
    <source>
        <dbReference type="Proteomes" id="UP000263326"/>
    </source>
</evidence>
<protein>
    <submittedName>
        <fullName evidence="2">Uncharacterized protein</fullName>
    </submittedName>
</protein>
<dbReference type="Proteomes" id="UP000263326">
    <property type="component" value="Segment"/>
</dbReference>
<organism evidence="2 3">
    <name type="scientific">Dickeya phage vB_DsoM_JA29</name>
    <dbReference type="NCBI Taxonomy" id="2283031"/>
    <lineage>
        <taxon>Viruses</taxon>
        <taxon>Duplodnaviria</taxon>
        <taxon>Heunggongvirae</taxon>
        <taxon>Uroviricota</taxon>
        <taxon>Caudoviricetes</taxon>
        <taxon>Salmondvirus</taxon>
        <taxon>Salmondvirus JA29</taxon>
    </lineage>
</organism>
<sequence length="277" mass="31000">MSAVTSQNDFDAVRTALESILKANEDARRGLYEKGELFNDNFLKFSVSDLHKSLQNTPRRKLPQIVEKVLGDFNFRAIHGDWALVKHDAPDFTMIELPHSATNVVGVTFSKSGYKGKLVELGDTDFAEPVEKEKTKSPAKRQTKKVIAKKEEVKSNSDVQEDVEPEHVEKAPASVLEVKKRRAAVEKLSPEDRRQSSGTYQQLKFVLLSMTKETLDVLAETLNIGELEPTVRGAVEDILRFIDFESVRDAADNMGITLKARNNADAALLEFLIVQSK</sequence>